<evidence type="ECO:0000256" key="13">
    <source>
        <dbReference type="ARBA" id="ARBA00022992"/>
    </source>
</evidence>
<keyword evidence="13" id="KW-0142">cGMP-binding</keyword>
<dbReference type="PROSITE" id="PS00889">
    <property type="entry name" value="CNMP_BINDING_2"/>
    <property type="match status" value="3"/>
</dbReference>
<dbReference type="GO" id="GO:0005524">
    <property type="term" value="F:ATP binding"/>
    <property type="evidence" value="ECO:0007669"/>
    <property type="project" value="UniProtKB-UniRule"/>
</dbReference>
<dbReference type="GeneID" id="25737906"/>
<evidence type="ECO:0000256" key="4">
    <source>
        <dbReference type="ARBA" id="ARBA00022490"/>
    </source>
</evidence>
<keyword evidence="22" id="KW-1185">Reference proteome</keyword>
<evidence type="ECO:0000256" key="14">
    <source>
        <dbReference type="ARBA" id="ARBA00024113"/>
    </source>
</evidence>
<keyword evidence="4" id="KW-0963">Cytoplasm</keyword>
<evidence type="ECO:0000259" key="20">
    <source>
        <dbReference type="PROSITE" id="PS51285"/>
    </source>
</evidence>
<evidence type="ECO:0000256" key="9">
    <source>
        <dbReference type="ARBA" id="ARBA00022741"/>
    </source>
</evidence>
<keyword evidence="6" id="KW-0140">cGMP</keyword>
<dbReference type="PRINTS" id="PR00103">
    <property type="entry name" value="CAMPKINASE"/>
</dbReference>
<feature type="domain" description="Cyclic nucleotide-binding" evidence="19">
    <location>
        <begin position="491"/>
        <end position="594"/>
    </location>
</feature>
<sequence length="943" mass="101824">MPTDLSSKVRARMETLGLGPSGPGGAGGEVRSAAAGRLVAPKGRVAVAAESSSACDSAAIGSYKKSPEVKKLIERAISCNLLFEGLPQAALDVIIDSMQPRAVEANKDIIKQGDVGATEFYVLETGAAEALLLRSGDPKPRRVAAYGPGGSFGELALLYSAPRAATVRTTAPCALWVAERAAVMRIKRQFAERQAQAKLELLERVPMFGCLTDQHKQLLAGAMEQLSFSAGQAILSERERGEVFFIVKEGAVAPRAPSAPAGAPPPAGAPRLGPGEFFGERALLSPSSGAFSGGSWSGSGSGSGSSSGARGGGEGWDYYADSQRVVVLAMRRAEFERLLGPYEELWRYEVLRRVPILFALSDRQLWQLARLLLPGAYRKGEAVFRTGDEADTFYIVQSGAFTCFTSEVGGLFTSAEPLLIGYEGKELARVGPGQCFGELALLHSEGRAANVMALEDSKVLTLRREAFHQLLGRLDTLRHMWRFEALRRVPLLRGLPDKKRAELAAALSQLAVPKGSAAVTQGEEGNAFYIVESGQLAAFKDGGPAPVMAYGPGDYFGELALIRTDSRRAATVRARTDATLLALERGDFHRLLGPLVPQLQAAAQNYKGFAASSTRIGKEVQVSDLQQLAVLGAGGFGRVTLVKVASAAATASPYYALKQMTKAYIKAQGLVRHVHREKQAMLEVDSPWLVNLAATLKDDRNIYMLLEAVLGGELFAYLQTRRAALPEPHARFYAASVVLALEALHSRNLVYRDLKPENLLIDQDGYIKMADFGFVKKVLPGTRTNTLCGTPEYLAPEIIAQEGHWQAADWWSTGVLIFELVAGACPFYSEDRMEMYRQIVAANVKCPPHFSPELCDLVKRLLVRRPALRLGVQAGGADDIKRHPWFTGFDWAAFEAHTLKAPYVPKVAHPGDASNFKPHVDDGAAGGAYRDQPYKTTGDFANF</sequence>
<dbReference type="SMART" id="SM00100">
    <property type="entry name" value="cNMP"/>
    <property type="match status" value="4"/>
</dbReference>
<feature type="domain" description="Cyclic nucleotide-binding" evidence="19">
    <location>
        <begin position="82"/>
        <end position="204"/>
    </location>
</feature>
<evidence type="ECO:0000259" key="19">
    <source>
        <dbReference type="PROSITE" id="PS50042"/>
    </source>
</evidence>
<dbReference type="GO" id="GO:0030553">
    <property type="term" value="F:cGMP binding"/>
    <property type="evidence" value="ECO:0007669"/>
    <property type="project" value="UniProtKB-KW"/>
</dbReference>
<dbReference type="InterPro" id="IPR011009">
    <property type="entry name" value="Kinase-like_dom_sf"/>
</dbReference>
<dbReference type="SMART" id="SM00220">
    <property type="entry name" value="S_TKc"/>
    <property type="match status" value="1"/>
</dbReference>
<dbReference type="GO" id="GO:0046872">
    <property type="term" value="F:metal ion binding"/>
    <property type="evidence" value="ECO:0007669"/>
    <property type="project" value="UniProtKB-KW"/>
</dbReference>
<dbReference type="Pfam" id="PF00027">
    <property type="entry name" value="cNMP_binding"/>
    <property type="match status" value="3"/>
</dbReference>
<proteinExistence type="inferred from homology"/>
<dbReference type="KEGG" id="mng:MNEG_5029"/>
<dbReference type="InterPro" id="IPR000961">
    <property type="entry name" value="AGC-kinase_C"/>
</dbReference>
<keyword evidence="12" id="KW-0460">Magnesium</keyword>
<feature type="binding site" evidence="17">
    <location>
        <position position="658"/>
    </location>
    <ligand>
        <name>ATP</name>
        <dbReference type="ChEBI" id="CHEBI:30616"/>
    </ligand>
</feature>
<comment type="catalytic activity">
    <reaction evidence="16">
        <text>L-seryl-[protein] + ATP = O-phospho-L-seryl-[protein] + ADP + H(+)</text>
        <dbReference type="Rhea" id="RHEA:17989"/>
        <dbReference type="Rhea" id="RHEA-COMP:9863"/>
        <dbReference type="Rhea" id="RHEA-COMP:11604"/>
        <dbReference type="ChEBI" id="CHEBI:15378"/>
        <dbReference type="ChEBI" id="CHEBI:29999"/>
        <dbReference type="ChEBI" id="CHEBI:30616"/>
        <dbReference type="ChEBI" id="CHEBI:83421"/>
        <dbReference type="ChEBI" id="CHEBI:456216"/>
        <dbReference type="EC" id="2.7.11.12"/>
    </reaction>
</comment>
<comment type="similarity">
    <text evidence="2">Belongs to the protein kinase superfamily. AGC Ser/Thr protein kinase family. cGMP subfamily.</text>
</comment>
<dbReference type="STRING" id="145388.A0A0D2L7U4"/>
<evidence type="ECO:0000256" key="12">
    <source>
        <dbReference type="ARBA" id="ARBA00022842"/>
    </source>
</evidence>
<dbReference type="GO" id="GO:0004692">
    <property type="term" value="F:cGMP-dependent protein kinase activity"/>
    <property type="evidence" value="ECO:0007669"/>
    <property type="project" value="UniProtKB-EC"/>
</dbReference>
<feature type="domain" description="Cyclic nucleotide-binding" evidence="19">
    <location>
        <begin position="356"/>
        <end position="488"/>
    </location>
</feature>
<dbReference type="SUPFAM" id="SSF56112">
    <property type="entry name" value="Protein kinase-like (PK-like)"/>
    <property type="match status" value="1"/>
</dbReference>
<dbReference type="PANTHER" id="PTHR24353:SF37">
    <property type="entry name" value="CAMP-DEPENDENT PROTEIN KINASE CATALYTIC SUBUNIT PRKX"/>
    <property type="match status" value="1"/>
</dbReference>
<evidence type="ECO:0000256" key="7">
    <source>
        <dbReference type="ARBA" id="ARBA00022679"/>
    </source>
</evidence>
<dbReference type="AlphaFoldDB" id="A0A0D2L7U4"/>
<dbReference type="Pfam" id="PF00069">
    <property type="entry name" value="Pkinase"/>
    <property type="match status" value="1"/>
</dbReference>
<evidence type="ECO:0000256" key="5">
    <source>
        <dbReference type="ARBA" id="ARBA00022527"/>
    </source>
</evidence>
<evidence type="ECO:0000256" key="6">
    <source>
        <dbReference type="ARBA" id="ARBA00022535"/>
    </source>
</evidence>
<keyword evidence="9 17" id="KW-0547">Nucleotide-binding</keyword>
<evidence type="ECO:0000256" key="1">
    <source>
        <dbReference type="ARBA" id="ARBA00001946"/>
    </source>
</evidence>
<dbReference type="InterPro" id="IPR017441">
    <property type="entry name" value="Protein_kinase_ATP_BS"/>
</dbReference>
<feature type="domain" description="Protein kinase" evidence="18">
    <location>
        <begin position="625"/>
        <end position="886"/>
    </location>
</feature>
<dbReference type="Proteomes" id="UP000054498">
    <property type="component" value="Unassembled WGS sequence"/>
</dbReference>
<evidence type="ECO:0000256" key="10">
    <source>
        <dbReference type="ARBA" id="ARBA00022777"/>
    </source>
</evidence>
<evidence type="ECO:0000256" key="2">
    <source>
        <dbReference type="ARBA" id="ARBA00006352"/>
    </source>
</evidence>
<dbReference type="PANTHER" id="PTHR24353">
    <property type="entry name" value="CYCLIC NUCLEOTIDE-DEPENDENT PROTEIN KINASE"/>
    <property type="match status" value="1"/>
</dbReference>
<dbReference type="SUPFAM" id="SSF51206">
    <property type="entry name" value="cAMP-binding domain-like"/>
    <property type="match status" value="4"/>
</dbReference>
<name>A0A0D2L7U4_9CHLO</name>
<evidence type="ECO:0000256" key="17">
    <source>
        <dbReference type="PROSITE-ProRule" id="PRU10141"/>
    </source>
</evidence>
<feature type="domain" description="AGC-kinase C-terminal" evidence="20">
    <location>
        <begin position="887"/>
        <end position="943"/>
    </location>
</feature>
<dbReference type="OrthoDB" id="63267at2759"/>
<dbReference type="PROSITE" id="PS50011">
    <property type="entry name" value="PROTEIN_KINASE_DOM"/>
    <property type="match status" value="1"/>
</dbReference>
<dbReference type="InterPro" id="IPR018488">
    <property type="entry name" value="cNMP-bd_CS"/>
</dbReference>
<organism evidence="21 22">
    <name type="scientific">Monoraphidium neglectum</name>
    <dbReference type="NCBI Taxonomy" id="145388"/>
    <lineage>
        <taxon>Eukaryota</taxon>
        <taxon>Viridiplantae</taxon>
        <taxon>Chlorophyta</taxon>
        <taxon>core chlorophytes</taxon>
        <taxon>Chlorophyceae</taxon>
        <taxon>CS clade</taxon>
        <taxon>Sphaeropleales</taxon>
        <taxon>Selenastraceae</taxon>
        <taxon>Monoraphidium</taxon>
    </lineage>
</organism>
<dbReference type="EMBL" id="KK100948">
    <property type="protein sequence ID" value="KIZ02929.1"/>
    <property type="molecule type" value="Genomic_DNA"/>
</dbReference>
<comment type="catalytic activity">
    <reaction evidence="15">
        <text>L-threonyl-[protein] + ATP = O-phospho-L-threonyl-[protein] + ADP + H(+)</text>
        <dbReference type="Rhea" id="RHEA:46608"/>
        <dbReference type="Rhea" id="RHEA-COMP:11060"/>
        <dbReference type="Rhea" id="RHEA-COMP:11605"/>
        <dbReference type="ChEBI" id="CHEBI:15378"/>
        <dbReference type="ChEBI" id="CHEBI:30013"/>
        <dbReference type="ChEBI" id="CHEBI:30616"/>
        <dbReference type="ChEBI" id="CHEBI:61977"/>
        <dbReference type="ChEBI" id="CHEBI:456216"/>
        <dbReference type="EC" id="2.7.11.12"/>
    </reaction>
</comment>
<dbReference type="Gene3D" id="1.10.510.10">
    <property type="entry name" value="Transferase(Phosphotransferase) domain 1"/>
    <property type="match status" value="1"/>
</dbReference>
<dbReference type="InterPro" id="IPR014710">
    <property type="entry name" value="RmlC-like_jellyroll"/>
</dbReference>
<evidence type="ECO:0000256" key="3">
    <source>
        <dbReference type="ARBA" id="ARBA00012428"/>
    </source>
</evidence>
<evidence type="ECO:0000313" key="22">
    <source>
        <dbReference type="Proteomes" id="UP000054498"/>
    </source>
</evidence>
<keyword evidence="8" id="KW-0479">Metal-binding</keyword>
<evidence type="ECO:0000256" key="8">
    <source>
        <dbReference type="ARBA" id="ARBA00022723"/>
    </source>
</evidence>
<dbReference type="PROSITE" id="PS00107">
    <property type="entry name" value="PROTEIN_KINASE_ATP"/>
    <property type="match status" value="1"/>
</dbReference>
<evidence type="ECO:0000313" key="21">
    <source>
        <dbReference type="EMBL" id="KIZ02929.1"/>
    </source>
</evidence>
<dbReference type="PROSITE" id="PS50042">
    <property type="entry name" value="CNMP_BINDING_3"/>
    <property type="match status" value="4"/>
</dbReference>
<keyword evidence="5" id="KW-0723">Serine/threonine-protein kinase</keyword>
<dbReference type="InterPro" id="IPR000719">
    <property type="entry name" value="Prot_kinase_dom"/>
</dbReference>
<dbReference type="Gene3D" id="2.60.120.10">
    <property type="entry name" value="Jelly Rolls"/>
    <property type="match status" value="4"/>
</dbReference>
<dbReference type="Gene3D" id="3.30.200.20">
    <property type="entry name" value="Phosphorylase Kinase, domain 1"/>
    <property type="match status" value="1"/>
</dbReference>
<dbReference type="GO" id="GO:0005952">
    <property type="term" value="C:cAMP-dependent protein kinase complex"/>
    <property type="evidence" value="ECO:0007669"/>
    <property type="project" value="TreeGrafter"/>
</dbReference>
<dbReference type="InterPro" id="IPR000595">
    <property type="entry name" value="cNMP-bd_dom"/>
</dbReference>
<comment type="cofactor">
    <cofactor evidence="1">
        <name>Mg(2+)</name>
        <dbReference type="ChEBI" id="CHEBI:18420"/>
    </cofactor>
</comment>
<evidence type="ECO:0000256" key="11">
    <source>
        <dbReference type="ARBA" id="ARBA00022840"/>
    </source>
</evidence>
<accession>A0A0D2L7U4</accession>
<dbReference type="PROSITE" id="PS51285">
    <property type="entry name" value="AGC_KINASE_CTER"/>
    <property type="match status" value="1"/>
</dbReference>
<dbReference type="GO" id="GO:0106310">
    <property type="term" value="F:protein serine kinase activity"/>
    <property type="evidence" value="ECO:0007669"/>
    <property type="project" value="RHEA"/>
</dbReference>
<dbReference type="EC" id="2.7.11.12" evidence="3"/>
<evidence type="ECO:0000256" key="15">
    <source>
        <dbReference type="ARBA" id="ARBA00047298"/>
    </source>
</evidence>
<evidence type="ECO:0000256" key="16">
    <source>
        <dbReference type="ARBA" id="ARBA00047462"/>
    </source>
</evidence>
<dbReference type="CDD" id="cd00038">
    <property type="entry name" value="CAP_ED"/>
    <property type="match status" value="4"/>
</dbReference>
<feature type="domain" description="Cyclic nucleotide-binding" evidence="19">
    <location>
        <begin position="207"/>
        <end position="347"/>
    </location>
</feature>
<evidence type="ECO:0000259" key="18">
    <source>
        <dbReference type="PROSITE" id="PS50011"/>
    </source>
</evidence>
<dbReference type="InterPro" id="IPR008271">
    <property type="entry name" value="Ser/Thr_kinase_AS"/>
</dbReference>
<protein>
    <recommendedName>
        <fullName evidence="14">cGMP-dependent protein kinase</fullName>
        <ecNumber evidence="3">2.7.11.12</ecNumber>
    </recommendedName>
</protein>
<dbReference type="FunFam" id="1.10.510.10:FF:000008">
    <property type="entry name" value="Non-specific serine/threonine protein kinase"/>
    <property type="match status" value="1"/>
</dbReference>
<reference evidence="21 22" key="1">
    <citation type="journal article" date="2013" name="BMC Genomics">
        <title>Reconstruction of the lipid metabolism for the microalga Monoraphidium neglectum from its genome sequence reveals characteristics suitable for biofuel production.</title>
        <authorList>
            <person name="Bogen C."/>
            <person name="Al-Dilaimi A."/>
            <person name="Albersmeier A."/>
            <person name="Wichmann J."/>
            <person name="Grundmann M."/>
            <person name="Rupp O."/>
            <person name="Lauersen K.J."/>
            <person name="Blifernez-Klassen O."/>
            <person name="Kalinowski J."/>
            <person name="Goesmann A."/>
            <person name="Mussgnug J.H."/>
            <person name="Kruse O."/>
        </authorList>
    </citation>
    <scope>NUCLEOTIDE SEQUENCE [LARGE SCALE GENOMIC DNA]</scope>
    <source>
        <strain evidence="21 22">SAG 48.87</strain>
    </source>
</reference>
<dbReference type="InterPro" id="IPR018490">
    <property type="entry name" value="cNMP-bd_dom_sf"/>
</dbReference>
<dbReference type="RefSeq" id="XP_013901948.1">
    <property type="nucleotide sequence ID" value="XM_014046494.1"/>
</dbReference>
<keyword evidence="10 21" id="KW-0418">Kinase</keyword>
<keyword evidence="7 21" id="KW-0808">Transferase</keyword>
<keyword evidence="11 17" id="KW-0067">ATP-binding</keyword>
<gene>
    <name evidence="21" type="ORF">MNEG_5029</name>
</gene>
<dbReference type="GO" id="GO:0004691">
    <property type="term" value="F:cAMP-dependent protein kinase activity"/>
    <property type="evidence" value="ECO:0007669"/>
    <property type="project" value="TreeGrafter"/>
</dbReference>
<dbReference type="PROSITE" id="PS00108">
    <property type="entry name" value="PROTEIN_KINASE_ST"/>
    <property type="match status" value="1"/>
</dbReference>